<proteinExistence type="predicted"/>
<organism evidence="2 3">
    <name type="scientific">Adhaeribacter arboris</name>
    <dbReference type="NCBI Taxonomy" id="2072846"/>
    <lineage>
        <taxon>Bacteria</taxon>
        <taxon>Pseudomonadati</taxon>
        <taxon>Bacteroidota</taxon>
        <taxon>Cytophagia</taxon>
        <taxon>Cytophagales</taxon>
        <taxon>Hymenobacteraceae</taxon>
        <taxon>Adhaeribacter</taxon>
    </lineage>
</organism>
<gene>
    <name evidence="2" type="ORF">AHMF7605_16740</name>
</gene>
<protein>
    <recommendedName>
        <fullName evidence="1">7(1) septoil knot domain-containing protein</fullName>
    </recommendedName>
</protein>
<evidence type="ECO:0000259" key="1">
    <source>
        <dbReference type="Pfam" id="PF19647"/>
    </source>
</evidence>
<evidence type="ECO:0000313" key="3">
    <source>
        <dbReference type="Proteomes" id="UP000240357"/>
    </source>
</evidence>
<accession>A0A2T2YPB4</accession>
<sequence length="105" mass="12159">MPKENTTELNREPDFCRIYGSVFLTSDPKYKSLAHYVVYLETEEAFANLVVFKEENKLFADKPGLWYPAPAHDFADHVLFVTTNRAFADFSVFYTKSRSFAGCRE</sequence>
<comment type="caution">
    <text evidence="2">The sequence shown here is derived from an EMBL/GenBank/DDBJ whole genome shotgun (WGS) entry which is preliminary data.</text>
</comment>
<dbReference type="EMBL" id="PYFT01000001">
    <property type="protein sequence ID" value="PSR57341.1"/>
    <property type="molecule type" value="Genomic_DNA"/>
</dbReference>
<keyword evidence="3" id="KW-1185">Reference proteome</keyword>
<name>A0A2T2YPB4_9BACT</name>
<dbReference type="InterPro" id="IPR046148">
    <property type="entry name" value="Septknot"/>
</dbReference>
<reference evidence="2 3" key="1">
    <citation type="submission" date="2018-03" db="EMBL/GenBank/DDBJ databases">
        <title>Adhaeribacter sp. HMF7605 Genome sequencing and assembly.</title>
        <authorList>
            <person name="Kang H."/>
            <person name="Kang J."/>
            <person name="Cha I."/>
            <person name="Kim H."/>
            <person name="Joh K."/>
        </authorList>
    </citation>
    <scope>NUCLEOTIDE SEQUENCE [LARGE SCALE GENOMIC DNA]</scope>
    <source>
        <strain evidence="2 3">HMF7605</strain>
    </source>
</reference>
<evidence type="ECO:0000313" key="2">
    <source>
        <dbReference type="EMBL" id="PSR57341.1"/>
    </source>
</evidence>
<dbReference type="Pfam" id="PF19647">
    <property type="entry name" value="Septknot"/>
    <property type="match status" value="1"/>
</dbReference>
<dbReference type="AlphaFoldDB" id="A0A2T2YPB4"/>
<feature type="domain" description="7(1) septoil knot" evidence="1">
    <location>
        <begin position="16"/>
        <end position="104"/>
    </location>
</feature>
<dbReference type="Proteomes" id="UP000240357">
    <property type="component" value="Unassembled WGS sequence"/>
</dbReference>
<dbReference type="OrthoDB" id="884238at2"/>